<dbReference type="GO" id="GO:0005634">
    <property type="term" value="C:nucleus"/>
    <property type="evidence" value="ECO:0007669"/>
    <property type="project" value="UniProtKB-SubCell"/>
</dbReference>
<comment type="caution">
    <text evidence="7">The sequence shown here is derived from an EMBL/GenBank/DDBJ whole genome shotgun (WGS) entry which is preliminary data.</text>
</comment>
<evidence type="ECO:0000259" key="6">
    <source>
        <dbReference type="Pfam" id="PF05699"/>
    </source>
</evidence>
<keyword evidence="3" id="KW-0863">Zinc-finger</keyword>
<feature type="domain" description="HAT C-terminal dimerisation" evidence="6">
    <location>
        <begin position="667"/>
        <end position="745"/>
    </location>
</feature>
<reference evidence="7" key="1">
    <citation type="submission" date="2021-07" db="EMBL/GenBank/DDBJ databases">
        <authorList>
            <person name="Catto M.A."/>
            <person name="Jacobson A."/>
            <person name="Kennedy G."/>
            <person name="Labadie P."/>
            <person name="Hunt B.G."/>
            <person name="Srinivasan R."/>
        </authorList>
    </citation>
    <scope>NUCLEOTIDE SEQUENCE</scope>
    <source>
        <strain evidence="7">PL_HMW_Pooled</strain>
        <tissue evidence="7">Head</tissue>
    </source>
</reference>
<keyword evidence="8" id="KW-1185">Reference proteome</keyword>
<reference evidence="7" key="2">
    <citation type="journal article" date="2023" name="BMC Genomics">
        <title>Pest status, molecular evolution, and epigenetic factors derived from the genome assembly of Frankliniella fusca, a thysanopteran phytovirus vector.</title>
        <authorList>
            <person name="Catto M.A."/>
            <person name="Labadie P.E."/>
            <person name="Jacobson A.L."/>
            <person name="Kennedy G.G."/>
            <person name="Srinivasan R."/>
            <person name="Hunt B.G."/>
        </authorList>
    </citation>
    <scope>NUCLEOTIDE SEQUENCE</scope>
    <source>
        <strain evidence="7">PL_HMW_Pooled</strain>
    </source>
</reference>
<dbReference type="Pfam" id="PF05699">
    <property type="entry name" value="Dimer_Tnp_hAT"/>
    <property type="match status" value="1"/>
</dbReference>
<protein>
    <submittedName>
        <fullName evidence="7">Transposable element Hobo transposase</fullName>
    </submittedName>
</protein>
<keyword evidence="5" id="KW-0539">Nucleus</keyword>
<evidence type="ECO:0000313" key="8">
    <source>
        <dbReference type="Proteomes" id="UP001219518"/>
    </source>
</evidence>
<dbReference type="AlphaFoldDB" id="A0AAE1LHF2"/>
<gene>
    <name evidence="7" type="ORF">KUF71_007578</name>
</gene>
<evidence type="ECO:0000313" key="7">
    <source>
        <dbReference type="EMBL" id="KAK3918157.1"/>
    </source>
</evidence>
<evidence type="ECO:0000256" key="4">
    <source>
        <dbReference type="ARBA" id="ARBA00022833"/>
    </source>
</evidence>
<proteinExistence type="predicted"/>
<keyword evidence="4" id="KW-0862">Zinc</keyword>
<dbReference type="GO" id="GO:0008270">
    <property type="term" value="F:zinc ion binding"/>
    <property type="evidence" value="ECO:0007669"/>
    <property type="project" value="UniProtKB-KW"/>
</dbReference>
<dbReference type="PANTHER" id="PTHR46481:SF10">
    <property type="entry name" value="ZINC FINGER BED DOMAIN-CONTAINING PROTEIN 39"/>
    <property type="match status" value="1"/>
</dbReference>
<evidence type="ECO:0000256" key="2">
    <source>
        <dbReference type="ARBA" id="ARBA00022723"/>
    </source>
</evidence>
<dbReference type="PANTHER" id="PTHR46481">
    <property type="entry name" value="ZINC FINGER BED DOMAIN-CONTAINING PROTEIN 4"/>
    <property type="match status" value="1"/>
</dbReference>
<name>A0AAE1LHF2_9NEOP</name>
<keyword evidence="2" id="KW-0479">Metal-binding</keyword>
<dbReference type="SUPFAM" id="SSF53098">
    <property type="entry name" value="Ribonuclease H-like"/>
    <property type="match status" value="1"/>
</dbReference>
<evidence type="ECO:0000256" key="3">
    <source>
        <dbReference type="ARBA" id="ARBA00022771"/>
    </source>
</evidence>
<dbReference type="EMBL" id="JAHWGI010000886">
    <property type="protein sequence ID" value="KAK3918157.1"/>
    <property type="molecule type" value="Genomic_DNA"/>
</dbReference>
<dbReference type="InterPro" id="IPR008906">
    <property type="entry name" value="HATC_C_dom"/>
</dbReference>
<dbReference type="InterPro" id="IPR052035">
    <property type="entry name" value="ZnF_BED_domain_contain"/>
</dbReference>
<accession>A0AAE1LHF2</accession>
<evidence type="ECO:0000256" key="5">
    <source>
        <dbReference type="ARBA" id="ARBA00023242"/>
    </source>
</evidence>
<dbReference type="Proteomes" id="UP001219518">
    <property type="component" value="Unassembled WGS sequence"/>
</dbReference>
<evidence type="ECO:0000256" key="1">
    <source>
        <dbReference type="ARBA" id="ARBA00004123"/>
    </source>
</evidence>
<dbReference type="GO" id="GO:0046983">
    <property type="term" value="F:protein dimerization activity"/>
    <property type="evidence" value="ECO:0007669"/>
    <property type="project" value="InterPro"/>
</dbReference>
<dbReference type="InterPro" id="IPR012337">
    <property type="entry name" value="RNaseH-like_sf"/>
</dbReference>
<organism evidence="7 8">
    <name type="scientific">Frankliniella fusca</name>
    <dbReference type="NCBI Taxonomy" id="407009"/>
    <lineage>
        <taxon>Eukaryota</taxon>
        <taxon>Metazoa</taxon>
        <taxon>Ecdysozoa</taxon>
        <taxon>Arthropoda</taxon>
        <taxon>Hexapoda</taxon>
        <taxon>Insecta</taxon>
        <taxon>Pterygota</taxon>
        <taxon>Neoptera</taxon>
        <taxon>Paraneoptera</taxon>
        <taxon>Thysanoptera</taxon>
        <taxon>Terebrantia</taxon>
        <taxon>Thripoidea</taxon>
        <taxon>Thripidae</taxon>
        <taxon>Frankliniella</taxon>
    </lineage>
</organism>
<sequence length="756" mass="84346">MLRENVYFTEPQSKPGSSSLVWTTFHVVKDRVTNMEVGTAMCIACGNVLSMKSGISSLKKHQVHHCTGSLGGEGEPGTGVFRPVPGALREVFIDKMADTCALSMGSINLLTSPAVVELIQVAVDISARCKGRVDVQELMPHPGAVVTRIDTRAQSKREILVPRVKKAIAEGRCQASTDMWTDDDQKRHFIAITVTLADEEGGSSDTFDLVVAKFPTSMKSTGINIRNAMFRSMNEIGFTAEEFEAIEWVTDRGANIKKALEDLSREDCAAHLINTVVRSAFTIPYYEVRGLAMAVASEATTALLETAEEAVKVVRSADPGLALPPRLDLKKLKQNLQLPNRTFHGNYSSMLKSLATHKKNVLTVLRASGGGHIDLADRLTQDLETPLFTDLIDFFGPLDKKCHVTGTDLASMMKHLDIDQERDSPEVMRMKSAVKHLRTMMDVLVLIKEAKEVVTYLKSSGLASSLSKKVLQECETRWNSIHTMLQSVEDVYDEIVVVLAQQPGQQRRMEKIDREMLAWLVNFLRAFKEETKTLEGNDHPTLPFVVLAASALQDDCELALDDSTHLEVVKTRCLKFLNSKFRPSLKAKVATFLWPDYKDLEMIPEAERVEVQARVRTLIGEDDVDGALDVRVPTDDSLALAPPSKKLRLDKYAKYKKQPLETPQDEISRYMAMSVSVAPDQLLKWWGMMDRPDGLPKLAKLAKRELCKLATAAPSERVWSKTGFILNNRRNRLAPKHLESIVFLGSYLRNLKKNNK</sequence>
<comment type="subcellular location">
    <subcellularLocation>
        <location evidence="1">Nucleus</location>
    </subcellularLocation>
</comment>